<accession>A0A7R9QTC5</accession>
<dbReference type="Proteomes" id="UP000728032">
    <property type="component" value="Unassembled WGS sequence"/>
</dbReference>
<evidence type="ECO:0000313" key="2">
    <source>
        <dbReference type="Proteomes" id="UP000728032"/>
    </source>
</evidence>
<evidence type="ECO:0000313" key="1">
    <source>
        <dbReference type="EMBL" id="CAD7657773.1"/>
    </source>
</evidence>
<name>A0A7R9QTC5_9ACAR</name>
<organism evidence="1">
    <name type="scientific">Oppiella nova</name>
    <dbReference type="NCBI Taxonomy" id="334625"/>
    <lineage>
        <taxon>Eukaryota</taxon>
        <taxon>Metazoa</taxon>
        <taxon>Ecdysozoa</taxon>
        <taxon>Arthropoda</taxon>
        <taxon>Chelicerata</taxon>
        <taxon>Arachnida</taxon>
        <taxon>Acari</taxon>
        <taxon>Acariformes</taxon>
        <taxon>Sarcoptiformes</taxon>
        <taxon>Oribatida</taxon>
        <taxon>Brachypylina</taxon>
        <taxon>Oppioidea</taxon>
        <taxon>Oppiidae</taxon>
        <taxon>Oppiella</taxon>
    </lineage>
</organism>
<reference evidence="1" key="1">
    <citation type="submission" date="2020-11" db="EMBL/GenBank/DDBJ databases">
        <authorList>
            <person name="Tran Van P."/>
        </authorList>
    </citation>
    <scope>NUCLEOTIDE SEQUENCE</scope>
</reference>
<dbReference type="EMBL" id="OC928483">
    <property type="protein sequence ID" value="CAD7657773.1"/>
    <property type="molecule type" value="Genomic_DNA"/>
</dbReference>
<keyword evidence="2" id="KW-1185">Reference proteome</keyword>
<dbReference type="EMBL" id="CAJPVJ010013658">
    <property type="protein sequence ID" value="CAG2174959.1"/>
    <property type="molecule type" value="Genomic_DNA"/>
</dbReference>
<proteinExistence type="predicted"/>
<feature type="non-terminal residue" evidence="1">
    <location>
        <position position="1"/>
    </location>
</feature>
<dbReference type="AlphaFoldDB" id="A0A7R9QTC5"/>
<gene>
    <name evidence="1" type="ORF">ONB1V03_LOCUS14398</name>
</gene>
<sequence length="62" mass="7261">MTSTNTTHIVLSRRNSNPVIVCYAVLTTAYHMRHHYRPIISLWRHMSSQAKAPIHPKVPQRR</sequence>
<protein>
    <submittedName>
        <fullName evidence="1">Uncharacterized protein</fullName>
    </submittedName>
</protein>